<accession>A0A8K0CUM7</accession>
<dbReference type="AlphaFoldDB" id="A0A8K0CUM7"/>
<dbReference type="InterPro" id="IPR029526">
    <property type="entry name" value="PGBD"/>
</dbReference>
<keyword evidence="4" id="KW-1185">Reference proteome</keyword>
<comment type="caution">
    <text evidence="3">The sequence shown here is derived from an EMBL/GenBank/DDBJ whole genome shotgun (WGS) entry which is preliminary data.</text>
</comment>
<reference evidence="3" key="1">
    <citation type="submission" date="2019-08" db="EMBL/GenBank/DDBJ databases">
        <title>The genome of the North American firefly Photinus pyralis.</title>
        <authorList>
            <consortium name="Photinus pyralis genome working group"/>
            <person name="Fallon T.R."/>
            <person name="Sander Lower S.E."/>
            <person name="Weng J.-K."/>
        </authorList>
    </citation>
    <scope>NUCLEOTIDE SEQUENCE</scope>
    <source>
        <strain evidence="3">TRF0915ILg1</strain>
        <tissue evidence="3">Whole body</tissue>
    </source>
</reference>
<feature type="region of interest" description="Disordered" evidence="1">
    <location>
        <begin position="1"/>
        <end position="21"/>
    </location>
</feature>
<dbReference type="EMBL" id="VTPC01027806">
    <property type="protein sequence ID" value="KAF2891581.1"/>
    <property type="molecule type" value="Genomic_DNA"/>
</dbReference>
<protein>
    <recommendedName>
        <fullName evidence="2">PiggyBac transposable element-derived protein domain-containing protein</fullName>
    </recommendedName>
</protein>
<evidence type="ECO:0000313" key="4">
    <source>
        <dbReference type="Proteomes" id="UP000801492"/>
    </source>
</evidence>
<name>A0A8K0CUM7_IGNLU</name>
<dbReference type="PANTHER" id="PTHR47272">
    <property type="entry name" value="DDE_TNP_1_7 DOMAIN-CONTAINING PROTEIN"/>
    <property type="match status" value="1"/>
</dbReference>
<evidence type="ECO:0000313" key="3">
    <source>
        <dbReference type="EMBL" id="KAF2891581.1"/>
    </source>
</evidence>
<dbReference type="Proteomes" id="UP000801492">
    <property type="component" value="Unassembled WGS sequence"/>
</dbReference>
<feature type="compositionally biased region" description="Acidic residues" evidence="1">
    <location>
        <begin position="12"/>
        <end position="21"/>
    </location>
</feature>
<evidence type="ECO:0000259" key="2">
    <source>
        <dbReference type="Pfam" id="PF13843"/>
    </source>
</evidence>
<sequence length="263" mass="30269">MSQLREIPSGSEDSELSEDDTDELRFEPIAAVPIFRNLQVNGNDNDDGFSDTDDVLLAQIAGRSHLRTYNLKKPHRWGYKKCVLSGVSGFSYNFELFTGKQGNKWQNNMPDLGAASNVVVLLSSVVPRDVHHKIYYDNYFASISLVEYLEKRKIHSVATVRTNRLYNYKSVTEKEMRKMGRGSMVEETSFQNTNVRVVQWYNCIANVQLVWYRTHFQALLWPSYCAVVVLHPVQKEEGPVATHRNLKRPNEYMMTDEPAHCLV</sequence>
<evidence type="ECO:0000256" key="1">
    <source>
        <dbReference type="SAM" id="MobiDB-lite"/>
    </source>
</evidence>
<organism evidence="3 4">
    <name type="scientific">Ignelater luminosus</name>
    <name type="common">Cucubano</name>
    <name type="synonym">Pyrophorus luminosus</name>
    <dbReference type="NCBI Taxonomy" id="2038154"/>
    <lineage>
        <taxon>Eukaryota</taxon>
        <taxon>Metazoa</taxon>
        <taxon>Ecdysozoa</taxon>
        <taxon>Arthropoda</taxon>
        <taxon>Hexapoda</taxon>
        <taxon>Insecta</taxon>
        <taxon>Pterygota</taxon>
        <taxon>Neoptera</taxon>
        <taxon>Endopterygota</taxon>
        <taxon>Coleoptera</taxon>
        <taxon>Polyphaga</taxon>
        <taxon>Elateriformia</taxon>
        <taxon>Elateroidea</taxon>
        <taxon>Elateridae</taxon>
        <taxon>Agrypninae</taxon>
        <taxon>Pyrophorini</taxon>
        <taxon>Ignelater</taxon>
    </lineage>
</organism>
<dbReference type="Pfam" id="PF13843">
    <property type="entry name" value="DDE_Tnp_1_7"/>
    <property type="match status" value="1"/>
</dbReference>
<gene>
    <name evidence="3" type="ORF">ILUMI_14592</name>
</gene>
<feature type="domain" description="PiggyBac transposable element-derived protein" evidence="2">
    <location>
        <begin position="58"/>
        <end position="209"/>
    </location>
</feature>
<dbReference type="OrthoDB" id="6739266at2759"/>
<proteinExistence type="predicted"/>